<dbReference type="AlphaFoldDB" id="A0A0D0BZY1"/>
<evidence type="ECO:0000259" key="1">
    <source>
        <dbReference type="Pfam" id="PF05699"/>
    </source>
</evidence>
<evidence type="ECO:0000313" key="2">
    <source>
        <dbReference type="EMBL" id="KIK76632.1"/>
    </source>
</evidence>
<dbReference type="EMBL" id="KN827382">
    <property type="protein sequence ID" value="KIK76632.1"/>
    <property type="molecule type" value="Genomic_DNA"/>
</dbReference>
<organism evidence="2 3">
    <name type="scientific">Paxillus rubicundulus Ve08.2h10</name>
    <dbReference type="NCBI Taxonomy" id="930991"/>
    <lineage>
        <taxon>Eukaryota</taxon>
        <taxon>Fungi</taxon>
        <taxon>Dikarya</taxon>
        <taxon>Basidiomycota</taxon>
        <taxon>Agaricomycotina</taxon>
        <taxon>Agaricomycetes</taxon>
        <taxon>Agaricomycetidae</taxon>
        <taxon>Boletales</taxon>
        <taxon>Paxilineae</taxon>
        <taxon>Paxillaceae</taxon>
        <taxon>Paxillus</taxon>
    </lineage>
</organism>
<reference evidence="2 3" key="1">
    <citation type="submission" date="2014-04" db="EMBL/GenBank/DDBJ databases">
        <authorList>
            <consortium name="DOE Joint Genome Institute"/>
            <person name="Kuo A."/>
            <person name="Kohler A."/>
            <person name="Jargeat P."/>
            <person name="Nagy L.G."/>
            <person name="Floudas D."/>
            <person name="Copeland A."/>
            <person name="Barry K.W."/>
            <person name="Cichocki N."/>
            <person name="Veneault-Fourrey C."/>
            <person name="LaButti K."/>
            <person name="Lindquist E.A."/>
            <person name="Lipzen A."/>
            <person name="Lundell T."/>
            <person name="Morin E."/>
            <person name="Murat C."/>
            <person name="Sun H."/>
            <person name="Tunlid A."/>
            <person name="Henrissat B."/>
            <person name="Grigoriev I.V."/>
            <person name="Hibbett D.S."/>
            <person name="Martin F."/>
            <person name="Nordberg H.P."/>
            <person name="Cantor M.N."/>
            <person name="Hua S.X."/>
        </authorList>
    </citation>
    <scope>NUCLEOTIDE SEQUENCE [LARGE SCALE GENOMIC DNA]</scope>
    <source>
        <strain evidence="2 3">Ve08.2h10</strain>
    </source>
</reference>
<dbReference type="Pfam" id="PF05699">
    <property type="entry name" value="Dimer_Tnp_hAT"/>
    <property type="match status" value="1"/>
</dbReference>
<feature type="domain" description="HAT C-terminal dimerisation" evidence="1">
    <location>
        <begin position="12"/>
        <end position="59"/>
    </location>
</feature>
<evidence type="ECO:0000313" key="3">
    <source>
        <dbReference type="Proteomes" id="UP000054538"/>
    </source>
</evidence>
<name>A0A0D0BZY1_9AGAM</name>
<dbReference type="InParanoid" id="A0A0D0BZY1"/>
<dbReference type="InterPro" id="IPR008906">
    <property type="entry name" value="HATC_C_dom"/>
</dbReference>
<dbReference type="OrthoDB" id="3241084at2759"/>
<dbReference type="SUPFAM" id="SSF53098">
    <property type="entry name" value="Ribonuclease H-like"/>
    <property type="match status" value="1"/>
</dbReference>
<dbReference type="Proteomes" id="UP000054538">
    <property type="component" value="Unassembled WGS sequence"/>
</dbReference>
<keyword evidence="3" id="KW-1185">Reference proteome</keyword>
<protein>
    <recommendedName>
        <fullName evidence="1">HAT C-terminal dimerisation domain-containing protein</fullName>
    </recommendedName>
</protein>
<dbReference type="GO" id="GO:0046983">
    <property type="term" value="F:protein dimerization activity"/>
    <property type="evidence" value="ECO:0007669"/>
    <property type="project" value="InterPro"/>
</dbReference>
<proteinExistence type="predicted"/>
<accession>A0A0D0BZY1</accession>
<feature type="non-terminal residue" evidence="2">
    <location>
        <position position="1"/>
    </location>
</feature>
<sequence>QRNKALSIDQEYNVYVTSGLVHANSHPLTFWELEQECYPTIFQMAMDYLPIQPSSVPCE</sequence>
<dbReference type="HOGENOM" id="CLU_199940_0_0_1"/>
<dbReference type="InterPro" id="IPR012337">
    <property type="entry name" value="RNaseH-like_sf"/>
</dbReference>
<gene>
    <name evidence="2" type="ORF">PAXRUDRAFT_169317</name>
</gene>
<reference evidence="3" key="2">
    <citation type="submission" date="2015-01" db="EMBL/GenBank/DDBJ databases">
        <title>Evolutionary Origins and Diversification of the Mycorrhizal Mutualists.</title>
        <authorList>
            <consortium name="DOE Joint Genome Institute"/>
            <consortium name="Mycorrhizal Genomics Consortium"/>
            <person name="Kohler A."/>
            <person name="Kuo A."/>
            <person name="Nagy L.G."/>
            <person name="Floudas D."/>
            <person name="Copeland A."/>
            <person name="Barry K.W."/>
            <person name="Cichocki N."/>
            <person name="Veneault-Fourrey C."/>
            <person name="LaButti K."/>
            <person name="Lindquist E.A."/>
            <person name="Lipzen A."/>
            <person name="Lundell T."/>
            <person name="Morin E."/>
            <person name="Murat C."/>
            <person name="Riley R."/>
            <person name="Ohm R."/>
            <person name="Sun H."/>
            <person name="Tunlid A."/>
            <person name="Henrissat B."/>
            <person name="Grigoriev I.V."/>
            <person name="Hibbett D.S."/>
            <person name="Martin F."/>
        </authorList>
    </citation>
    <scope>NUCLEOTIDE SEQUENCE [LARGE SCALE GENOMIC DNA]</scope>
    <source>
        <strain evidence="3">Ve08.2h10</strain>
    </source>
</reference>